<keyword evidence="1" id="KW-0732">Signal</keyword>
<comment type="caution">
    <text evidence="2">The sequence shown here is derived from an EMBL/GenBank/DDBJ whole genome shotgun (WGS) entry which is preliminary data.</text>
</comment>
<evidence type="ECO:0000313" key="2">
    <source>
        <dbReference type="EMBL" id="TYO61211.1"/>
    </source>
</evidence>
<accession>A0A5S4Y9W4</accession>
<dbReference type="PROSITE" id="PS51257">
    <property type="entry name" value="PROKAR_LIPOPROTEIN"/>
    <property type="match status" value="1"/>
</dbReference>
<gene>
    <name evidence="2" type="ORF">FXV83_39205</name>
</gene>
<dbReference type="EMBL" id="VSTH01000194">
    <property type="protein sequence ID" value="TYO61211.1"/>
    <property type="molecule type" value="Genomic_DNA"/>
</dbReference>
<proteinExistence type="predicted"/>
<evidence type="ECO:0000256" key="1">
    <source>
        <dbReference type="SAM" id="SignalP"/>
    </source>
</evidence>
<sequence>MHNRPGKSIAAALLLGACLMATPRSAMAADLGLVASGPGAIGRCSEIVFACENGRQYPLCPIAVSVAGEVVAASLHTGRYGGVHVRMVPMGVGYRYAGRGIWLDGFHDNALLNFGKHSQIACTIEHP</sequence>
<evidence type="ECO:0000313" key="3">
    <source>
        <dbReference type="Proteomes" id="UP000324797"/>
    </source>
</evidence>
<keyword evidence="3" id="KW-1185">Reference proteome</keyword>
<organism evidence="2 3">
    <name type="scientific">Bradyrhizobium hipponense</name>
    <dbReference type="NCBI Taxonomy" id="2605638"/>
    <lineage>
        <taxon>Bacteria</taxon>
        <taxon>Pseudomonadati</taxon>
        <taxon>Pseudomonadota</taxon>
        <taxon>Alphaproteobacteria</taxon>
        <taxon>Hyphomicrobiales</taxon>
        <taxon>Nitrobacteraceae</taxon>
        <taxon>Bradyrhizobium</taxon>
    </lineage>
</organism>
<dbReference type="AlphaFoldDB" id="A0A5S4Y9W4"/>
<reference evidence="2 3" key="1">
    <citation type="submission" date="2019-08" db="EMBL/GenBank/DDBJ databases">
        <title>Bradyrhizobium hipponensis sp. nov., a rhizobium isolated from a Lupinus angustifolius root nodule in Tunisia.</title>
        <authorList>
            <person name="Off K."/>
            <person name="Rejili M."/>
            <person name="Mars M."/>
            <person name="Brachmann A."/>
            <person name="Marin M."/>
        </authorList>
    </citation>
    <scope>NUCLEOTIDE SEQUENCE [LARGE SCALE GENOMIC DNA]</scope>
    <source>
        <strain evidence="3">aSej3</strain>
    </source>
</reference>
<dbReference type="Proteomes" id="UP000324797">
    <property type="component" value="Unassembled WGS sequence"/>
</dbReference>
<feature type="signal peptide" evidence="1">
    <location>
        <begin position="1"/>
        <end position="28"/>
    </location>
</feature>
<feature type="chain" id="PRO_5024302886" description="C-type lysozyme inhibitor domain-containing protein" evidence="1">
    <location>
        <begin position="29"/>
        <end position="127"/>
    </location>
</feature>
<evidence type="ECO:0008006" key="4">
    <source>
        <dbReference type="Google" id="ProtNLM"/>
    </source>
</evidence>
<protein>
    <recommendedName>
        <fullName evidence="4">C-type lysozyme inhibitor domain-containing protein</fullName>
    </recommendedName>
</protein>
<name>A0A5S4Y9W4_9BRAD</name>